<protein>
    <recommendedName>
        <fullName evidence="9 10">Ferrochelatase</fullName>
        <ecNumber evidence="9 10">4.98.1.1</ecNumber>
    </recommendedName>
    <alternativeName>
        <fullName evidence="9">Heme synthase</fullName>
    </alternativeName>
    <alternativeName>
        <fullName evidence="9">Protoheme ferro-lyase</fullName>
    </alternativeName>
</protein>
<dbReference type="InterPro" id="IPR019772">
    <property type="entry name" value="Ferrochelatase_AS"/>
</dbReference>
<feature type="binding site" evidence="9">
    <location>
        <position position="291"/>
    </location>
    <ligand>
        <name>Fe(2+)</name>
        <dbReference type="ChEBI" id="CHEBI:29033"/>
    </ligand>
</feature>
<dbReference type="Gene3D" id="3.40.50.1400">
    <property type="match status" value="2"/>
</dbReference>
<dbReference type="InterPro" id="IPR033644">
    <property type="entry name" value="Ferrochelatase_C"/>
</dbReference>
<dbReference type="UniPathway" id="UPA00252">
    <property type="reaction ID" value="UER00325"/>
</dbReference>
<evidence type="ECO:0000256" key="10">
    <source>
        <dbReference type="RuleBase" id="RU000607"/>
    </source>
</evidence>
<dbReference type="HAMAP" id="MF_00323">
    <property type="entry name" value="Ferrochelatase"/>
    <property type="match status" value="1"/>
</dbReference>
<evidence type="ECO:0000256" key="3">
    <source>
        <dbReference type="ARBA" id="ARBA00022723"/>
    </source>
</evidence>
<evidence type="ECO:0000256" key="1">
    <source>
        <dbReference type="ARBA" id="ARBA00007718"/>
    </source>
</evidence>
<dbReference type="InterPro" id="IPR033659">
    <property type="entry name" value="Ferrochelatase_N"/>
</dbReference>
<comment type="subcellular location">
    <subcellularLocation>
        <location evidence="9 10">Cytoplasm</location>
    </subcellularLocation>
</comment>
<name>A0A0H4I141_9GAMM</name>
<gene>
    <name evidence="9 11" type="primary">hemH</name>
    <name evidence="11" type="ORF">ABA45_09840</name>
</gene>
<keyword evidence="7 9" id="KW-0627">Porphyrin biosynthesis</keyword>
<comment type="similarity">
    <text evidence="1 9 10">Belongs to the ferrochelatase family.</text>
</comment>
<evidence type="ECO:0000256" key="8">
    <source>
        <dbReference type="ARBA" id="ARBA00024536"/>
    </source>
</evidence>
<dbReference type="Pfam" id="PF00762">
    <property type="entry name" value="Ferrochelatase"/>
    <property type="match status" value="1"/>
</dbReference>
<dbReference type="InterPro" id="IPR001015">
    <property type="entry name" value="Ferrochelatase"/>
</dbReference>
<dbReference type="KEGG" id="mpq:ABA45_09840"/>
<dbReference type="GO" id="GO:0005737">
    <property type="term" value="C:cytoplasm"/>
    <property type="evidence" value="ECO:0007669"/>
    <property type="project" value="UniProtKB-SubCell"/>
</dbReference>
<keyword evidence="5 9" id="KW-0350">Heme biosynthesis</keyword>
<proteinExistence type="inferred from homology"/>
<comment type="function">
    <text evidence="9 10">Catalyzes the ferrous insertion into protoporphyrin IX.</text>
</comment>
<comment type="catalytic activity">
    <reaction evidence="9 10">
        <text>heme b + 2 H(+) = protoporphyrin IX + Fe(2+)</text>
        <dbReference type="Rhea" id="RHEA:22584"/>
        <dbReference type="ChEBI" id="CHEBI:15378"/>
        <dbReference type="ChEBI" id="CHEBI:29033"/>
        <dbReference type="ChEBI" id="CHEBI:57306"/>
        <dbReference type="ChEBI" id="CHEBI:60344"/>
        <dbReference type="EC" id="4.98.1.1"/>
    </reaction>
</comment>
<comment type="pathway">
    <text evidence="9 10">Porphyrin-containing compound metabolism; protoheme biosynthesis; protoheme from protoporphyrin-IX: step 1/1.</text>
</comment>
<keyword evidence="12" id="KW-1185">Reference proteome</keyword>
<dbReference type="RefSeq" id="WP_048385742.1">
    <property type="nucleotide sequence ID" value="NZ_CP011494.1"/>
</dbReference>
<organism evidence="11 12">
    <name type="scientific">Marinobacter psychrophilus</name>
    <dbReference type="NCBI Taxonomy" id="330734"/>
    <lineage>
        <taxon>Bacteria</taxon>
        <taxon>Pseudomonadati</taxon>
        <taxon>Pseudomonadota</taxon>
        <taxon>Gammaproteobacteria</taxon>
        <taxon>Pseudomonadales</taxon>
        <taxon>Marinobacteraceae</taxon>
        <taxon>Marinobacter</taxon>
    </lineage>
</organism>
<dbReference type="FunFam" id="3.40.50.1400:FF:000002">
    <property type="entry name" value="Ferrochelatase"/>
    <property type="match status" value="1"/>
</dbReference>
<reference evidence="11 12" key="1">
    <citation type="submission" date="2015-05" db="EMBL/GenBank/DDBJ databases">
        <title>Complete genome of Marinobacter psychrophilus strain 20041T isolated from sea-ice of the Canadian Basin.</title>
        <authorList>
            <person name="Song L."/>
            <person name="Ren L."/>
            <person name="Yu Y."/>
            <person name="Wang X."/>
        </authorList>
    </citation>
    <scope>NUCLEOTIDE SEQUENCE [LARGE SCALE GENOMIC DNA]</scope>
    <source>
        <strain evidence="11 12">20041</strain>
    </source>
</reference>
<dbReference type="GO" id="GO:0006783">
    <property type="term" value="P:heme biosynthetic process"/>
    <property type="evidence" value="ECO:0007669"/>
    <property type="project" value="UniProtKB-UniRule"/>
</dbReference>
<dbReference type="CDD" id="cd00419">
    <property type="entry name" value="Ferrochelatase_C"/>
    <property type="match status" value="1"/>
</dbReference>
<evidence type="ECO:0000313" key="11">
    <source>
        <dbReference type="EMBL" id="AKO52671.1"/>
    </source>
</evidence>
<dbReference type="EC" id="4.98.1.1" evidence="9 10"/>
<feature type="binding site" evidence="9">
    <location>
        <position position="210"/>
    </location>
    <ligand>
        <name>Fe(2+)</name>
        <dbReference type="ChEBI" id="CHEBI:29033"/>
    </ligand>
</feature>
<keyword evidence="6 9" id="KW-0456">Lyase</keyword>
<dbReference type="AlphaFoldDB" id="A0A0H4I141"/>
<evidence type="ECO:0000256" key="9">
    <source>
        <dbReference type="HAMAP-Rule" id="MF_00323"/>
    </source>
</evidence>
<accession>A0A0H4I141</accession>
<dbReference type="PANTHER" id="PTHR11108">
    <property type="entry name" value="FERROCHELATASE"/>
    <property type="match status" value="1"/>
</dbReference>
<dbReference type="GO" id="GO:0004325">
    <property type="term" value="F:ferrochelatase activity"/>
    <property type="evidence" value="ECO:0007669"/>
    <property type="project" value="UniProtKB-UniRule"/>
</dbReference>
<evidence type="ECO:0000256" key="2">
    <source>
        <dbReference type="ARBA" id="ARBA00022490"/>
    </source>
</evidence>
<dbReference type="SUPFAM" id="SSF53800">
    <property type="entry name" value="Chelatase"/>
    <property type="match status" value="1"/>
</dbReference>
<dbReference type="EMBL" id="CP011494">
    <property type="protein sequence ID" value="AKO52671.1"/>
    <property type="molecule type" value="Genomic_DNA"/>
</dbReference>
<dbReference type="PATRIC" id="fig|330734.3.peg.2070"/>
<keyword evidence="2 9" id="KW-0963">Cytoplasm</keyword>
<dbReference type="CDD" id="cd03411">
    <property type="entry name" value="Ferrochelatase_N"/>
    <property type="match status" value="1"/>
</dbReference>
<evidence type="ECO:0000256" key="5">
    <source>
        <dbReference type="ARBA" id="ARBA00023133"/>
    </source>
</evidence>
<dbReference type="PANTHER" id="PTHR11108:SF1">
    <property type="entry name" value="FERROCHELATASE, MITOCHONDRIAL"/>
    <property type="match status" value="1"/>
</dbReference>
<evidence type="ECO:0000256" key="6">
    <source>
        <dbReference type="ARBA" id="ARBA00023239"/>
    </source>
</evidence>
<evidence type="ECO:0000256" key="7">
    <source>
        <dbReference type="ARBA" id="ARBA00023244"/>
    </source>
</evidence>
<keyword evidence="4 9" id="KW-0408">Iron</keyword>
<evidence type="ECO:0000256" key="4">
    <source>
        <dbReference type="ARBA" id="ARBA00023004"/>
    </source>
</evidence>
<dbReference type="NCBIfam" id="TIGR00109">
    <property type="entry name" value="hemH"/>
    <property type="match status" value="1"/>
</dbReference>
<dbReference type="PROSITE" id="PS00534">
    <property type="entry name" value="FERROCHELATASE"/>
    <property type="match status" value="1"/>
</dbReference>
<dbReference type="STRING" id="330734.ABA45_09840"/>
<keyword evidence="3 9" id="KW-0479">Metal-binding</keyword>
<evidence type="ECO:0000313" key="12">
    <source>
        <dbReference type="Proteomes" id="UP000036406"/>
    </source>
</evidence>
<sequence length="371" mass="42371">MQFKGSENFRHSQPERLGVLVTNLGTPDAPTASALRRYLGEFLWDPRVVEVPRPLWWLILHGVILRIRPSRSAKAYAGVWQPEGSPLMIHTANQANAIREELKARYGDNVVVEFAMRYGNPSVTSALDDMQRQGVRKMLVLPLYPQYSASTSASTFDAIAQDFAKRRWLPDFRFISHYHDFPPYIEAMAELIEAHWVEHGRKQKLMLSYHGVPKKYLTKGDPYHCECHKTSRLLAERLGLAKDEYMTTFQSRFGREEWLKPYTDETLKSLPDQGVKSVDVFCPGFSSDCLETVEEIDEENREYFMESGGEAFNYIAALNATQGHIDALVALIEQNIEGWQIPLNNPQHLAERQALADAQQATVYPHETAKL</sequence>
<dbReference type="GO" id="GO:0046872">
    <property type="term" value="F:metal ion binding"/>
    <property type="evidence" value="ECO:0007669"/>
    <property type="project" value="UniProtKB-KW"/>
</dbReference>
<dbReference type="Proteomes" id="UP000036406">
    <property type="component" value="Chromosome"/>
</dbReference>
<comment type="catalytic activity">
    <reaction evidence="8">
        <text>Fe-coproporphyrin III + 2 H(+) = coproporphyrin III + Fe(2+)</text>
        <dbReference type="Rhea" id="RHEA:49572"/>
        <dbReference type="ChEBI" id="CHEBI:15378"/>
        <dbReference type="ChEBI" id="CHEBI:29033"/>
        <dbReference type="ChEBI" id="CHEBI:68438"/>
        <dbReference type="ChEBI" id="CHEBI:131725"/>
        <dbReference type="EC" id="4.99.1.9"/>
    </reaction>
    <physiologicalReaction direction="right-to-left" evidence="8">
        <dbReference type="Rhea" id="RHEA:49574"/>
    </physiologicalReaction>
</comment>